<reference evidence="1" key="1">
    <citation type="submission" date="2020-03" db="EMBL/GenBank/DDBJ databases">
        <title>The deep terrestrial virosphere.</title>
        <authorList>
            <person name="Holmfeldt K."/>
            <person name="Nilsson E."/>
            <person name="Simone D."/>
            <person name="Lopez-Fernandez M."/>
            <person name="Wu X."/>
            <person name="de Brujin I."/>
            <person name="Lundin D."/>
            <person name="Andersson A."/>
            <person name="Bertilsson S."/>
            <person name="Dopson M."/>
        </authorList>
    </citation>
    <scope>NUCLEOTIDE SEQUENCE</scope>
    <source>
        <strain evidence="1">MM171B00540</strain>
    </source>
</reference>
<sequence>MSNTKTITEIRRLGTCRVNFGGRDMGYTFGGCTAKITTDWVDINVDDFGTVPVDDIDTGTNIDVFVPLIQASVDNYEDAFNTGRREADPAGGEDRLVFGRKVGTSIVKMRLVLDPINDVDGIVLYKAGCYDVDELGYNNEGARILGLHFKAFMDEDRTPGDMLFRIFGGLS</sequence>
<organism evidence="1">
    <name type="scientific">viral metagenome</name>
    <dbReference type="NCBI Taxonomy" id="1070528"/>
    <lineage>
        <taxon>unclassified sequences</taxon>
        <taxon>metagenomes</taxon>
        <taxon>organismal metagenomes</taxon>
    </lineage>
</organism>
<accession>A0A6M3ME28</accession>
<proteinExistence type="predicted"/>
<dbReference type="EMBL" id="MT143864">
    <property type="protein sequence ID" value="QJB03873.1"/>
    <property type="molecule type" value="Genomic_DNA"/>
</dbReference>
<name>A0A6M3ME28_9ZZZZ</name>
<evidence type="ECO:0000313" key="1">
    <source>
        <dbReference type="EMBL" id="QJB03873.1"/>
    </source>
</evidence>
<gene>
    <name evidence="1" type="ORF">MM171B00540_0012</name>
</gene>
<protein>
    <submittedName>
        <fullName evidence="1">Uncharacterized protein</fullName>
    </submittedName>
</protein>
<dbReference type="AlphaFoldDB" id="A0A6M3ME28"/>